<name>A0A5E4QWE9_9NEOP</name>
<evidence type="ECO:0000259" key="2">
    <source>
        <dbReference type="Pfam" id="PF07522"/>
    </source>
</evidence>
<gene>
    <name evidence="3" type="ORF">LSINAPIS_LOCUS12292</name>
</gene>
<organism evidence="3 4">
    <name type="scientific">Leptidea sinapis</name>
    <dbReference type="NCBI Taxonomy" id="189913"/>
    <lineage>
        <taxon>Eukaryota</taxon>
        <taxon>Metazoa</taxon>
        <taxon>Ecdysozoa</taxon>
        <taxon>Arthropoda</taxon>
        <taxon>Hexapoda</taxon>
        <taxon>Insecta</taxon>
        <taxon>Pterygota</taxon>
        <taxon>Neoptera</taxon>
        <taxon>Endopterygota</taxon>
        <taxon>Lepidoptera</taxon>
        <taxon>Glossata</taxon>
        <taxon>Ditrysia</taxon>
        <taxon>Papilionoidea</taxon>
        <taxon>Pieridae</taxon>
        <taxon>Dismorphiinae</taxon>
        <taxon>Leptidea</taxon>
    </lineage>
</organism>
<dbReference type="PANTHER" id="PTHR23240:SF6">
    <property type="entry name" value="DNA CROSS-LINK REPAIR 1A PROTEIN"/>
    <property type="match status" value="1"/>
</dbReference>
<feature type="domain" description="DNA repair metallo-beta-lactamase" evidence="2">
    <location>
        <begin position="515"/>
        <end position="596"/>
    </location>
</feature>
<evidence type="ECO:0000313" key="4">
    <source>
        <dbReference type="Proteomes" id="UP000324832"/>
    </source>
</evidence>
<dbReference type="InterPro" id="IPR011084">
    <property type="entry name" value="DRMBL"/>
</dbReference>
<dbReference type="GO" id="GO:0003684">
    <property type="term" value="F:damaged DNA binding"/>
    <property type="evidence" value="ECO:0007669"/>
    <property type="project" value="TreeGrafter"/>
</dbReference>
<sequence>MNVSDDEYIPSILNPRSVKKSSDIYLTQIYEDKENCKNLCNDRNVKLVRSNELNIDDEIWSHSSFDKVNNLHEDNICYLNTKYTDNVQKCFGDNRSHSSATTIGYKLNPLEEILTNSDLESKPIYSVSFNVKKCDNIAISVNNTTLKNIVFSHINNDINVDCVLLEPSQELTDMENSIKLSPTKRKAVAVTLEIKKQKVSSEVDAEENKVLILNTNAIDKLSHVIVQPPNYKLVERKFKDPSKLSKSKKSVLHYQTNYKTVQHCTLKQKSIDSYFTNVAKRKVCYEENQVDFVQCNDVSCNGLVNTMNKSVSVSSRHESSRNSSRIKNDIKHSEKIAHESKSPRLLDHKLINTLHARTITASVGSCSPKRNTETIQFNLPMKIKSNKTSVGTKPMPWYKIVAADLCISRLGVSPKVIKILNFDECLKIEGVEVTAVDANHYCNPRYDFITQDESLEMALYLLRQKKINLEKAGKKFSSEKFFLGVARRVGCSVWACPEKDRVLQIVEGRSFNQDPPQSCQLHVVPMKDLTHEKLQSYLDSLQGVFTEVVAFKPSGWENGKNSTIEKGGVTIHGIPYSEHSSFSELIRFVKFLKPKQLKYFQCPIITEGESHYGNG</sequence>
<feature type="compositionally biased region" description="Basic and acidic residues" evidence="1">
    <location>
        <begin position="315"/>
        <end position="338"/>
    </location>
</feature>
<keyword evidence="4" id="KW-1185">Reference proteome</keyword>
<dbReference type="Pfam" id="PF07522">
    <property type="entry name" value="DRMBL"/>
    <property type="match status" value="1"/>
</dbReference>
<dbReference type="GO" id="GO:0035312">
    <property type="term" value="F:5'-3' DNA exonuclease activity"/>
    <property type="evidence" value="ECO:0007669"/>
    <property type="project" value="TreeGrafter"/>
</dbReference>
<dbReference type="AlphaFoldDB" id="A0A5E4QWE9"/>
<accession>A0A5E4QWE9</accession>
<evidence type="ECO:0000256" key="1">
    <source>
        <dbReference type="SAM" id="MobiDB-lite"/>
    </source>
</evidence>
<dbReference type="Gene3D" id="3.40.50.12650">
    <property type="match status" value="1"/>
</dbReference>
<dbReference type="EMBL" id="FZQP02005666">
    <property type="protein sequence ID" value="VVD01983.1"/>
    <property type="molecule type" value="Genomic_DNA"/>
</dbReference>
<dbReference type="Proteomes" id="UP000324832">
    <property type="component" value="Unassembled WGS sequence"/>
</dbReference>
<dbReference type="PANTHER" id="PTHR23240">
    <property type="entry name" value="DNA CROSS-LINK REPAIR PROTEIN PSO2/SNM1-RELATED"/>
    <property type="match status" value="1"/>
</dbReference>
<dbReference type="GO" id="GO:0006303">
    <property type="term" value="P:double-strand break repair via nonhomologous end joining"/>
    <property type="evidence" value="ECO:0007669"/>
    <property type="project" value="TreeGrafter"/>
</dbReference>
<evidence type="ECO:0000313" key="3">
    <source>
        <dbReference type="EMBL" id="VVD01983.1"/>
    </source>
</evidence>
<dbReference type="GO" id="GO:0036297">
    <property type="term" value="P:interstrand cross-link repair"/>
    <property type="evidence" value="ECO:0007669"/>
    <property type="project" value="TreeGrafter"/>
</dbReference>
<reference evidence="3 4" key="1">
    <citation type="submission" date="2017-07" db="EMBL/GenBank/DDBJ databases">
        <authorList>
            <person name="Talla V."/>
            <person name="Backstrom N."/>
        </authorList>
    </citation>
    <scope>NUCLEOTIDE SEQUENCE [LARGE SCALE GENOMIC DNA]</scope>
</reference>
<protein>
    <recommendedName>
        <fullName evidence="2">DNA repair metallo-beta-lactamase domain-containing protein</fullName>
    </recommendedName>
</protein>
<feature type="region of interest" description="Disordered" evidence="1">
    <location>
        <begin position="311"/>
        <end position="338"/>
    </location>
</feature>
<proteinExistence type="predicted"/>